<feature type="non-terminal residue" evidence="2">
    <location>
        <position position="78"/>
    </location>
</feature>
<organism evidence="2 3">
    <name type="scientific">Datura stramonium</name>
    <name type="common">Jimsonweed</name>
    <name type="synonym">Common thornapple</name>
    <dbReference type="NCBI Taxonomy" id="4076"/>
    <lineage>
        <taxon>Eukaryota</taxon>
        <taxon>Viridiplantae</taxon>
        <taxon>Streptophyta</taxon>
        <taxon>Embryophyta</taxon>
        <taxon>Tracheophyta</taxon>
        <taxon>Spermatophyta</taxon>
        <taxon>Magnoliopsida</taxon>
        <taxon>eudicotyledons</taxon>
        <taxon>Gunneridae</taxon>
        <taxon>Pentapetalae</taxon>
        <taxon>asterids</taxon>
        <taxon>lamiids</taxon>
        <taxon>Solanales</taxon>
        <taxon>Solanaceae</taxon>
        <taxon>Solanoideae</taxon>
        <taxon>Datureae</taxon>
        <taxon>Datura</taxon>
    </lineage>
</organism>
<dbReference type="Proteomes" id="UP000823775">
    <property type="component" value="Unassembled WGS sequence"/>
</dbReference>
<feature type="region of interest" description="Disordered" evidence="1">
    <location>
        <begin position="1"/>
        <end position="78"/>
    </location>
</feature>
<gene>
    <name evidence="2" type="ORF">HAX54_031341</name>
</gene>
<comment type="caution">
    <text evidence="2">The sequence shown here is derived from an EMBL/GenBank/DDBJ whole genome shotgun (WGS) entry which is preliminary data.</text>
</comment>
<keyword evidence="3" id="KW-1185">Reference proteome</keyword>
<sequence>MNWQHHRNTSVPREGIRGSPRNRRWEAENWGSRYSTDNRSADHRSRSTNHQYNTGSRKWPETNISQTGVPLVFHRTRP</sequence>
<evidence type="ECO:0000313" key="2">
    <source>
        <dbReference type="EMBL" id="MCD9643686.1"/>
    </source>
</evidence>
<accession>A0ABS8VAF3</accession>
<evidence type="ECO:0000256" key="1">
    <source>
        <dbReference type="SAM" id="MobiDB-lite"/>
    </source>
</evidence>
<feature type="compositionally biased region" description="Polar residues" evidence="1">
    <location>
        <begin position="48"/>
        <end position="68"/>
    </location>
</feature>
<evidence type="ECO:0000313" key="3">
    <source>
        <dbReference type="Proteomes" id="UP000823775"/>
    </source>
</evidence>
<proteinExistence type="predicted"/>
<reference evidence="2 3" key="1">
    <citation type="journal article" date="2021" name="BMC Genomics">
        <title>Datura genome reveals duplications of psychoactive alkaloid biosynthetic genes and high mutation rate following tissue culture.</title>
        <authorList>
            <person name="Rajewski A."/>
            <person name="Carter-House D."/>
            <person name="Stajich J."/>
            <person name="Litt A."/>
        </authorList>
    </citation>
    <scope>NUCLEOTIDE SEQUENCE [LARGE SCALE GENOMIC DNA]</scope>
    <source>
        <strain evidence="2">AR-01</strain>
    </source>
</reference>
<dbReference type="EMBL" id="JACEIK010003970">
    <property type="protein sequence ID" value="MCD9643686.1"/>
    <property type="molecule type" value="Genomic_DNA"/>
</dbReference>
<protein>
    <submittedName>
        <fullName evidence="2">Uncharacterized protein</fullName>
    </submittedName>
</protein>
<name>A0ABS8VAF3_DATST</name>